<gene>
    <name evidence="2" type="ORF">D1632_12285</name>
</gene>
<keyword evidence="3" id="KW-1185">Reference proteome</keyword>
<reference evidence="2 3" key="1">
    <citation type="submission" date="2018-08" db="EMBL/GenBank/DDBJ databases">
        <title>Chryseobacterium nematophagum: a novel matrix digesting pathogen of nematodes.</title>
        <authorList>
            <person name="Page A."/>
            <person name="Roberts M."/>
            <person name="Felix M.-A."/>
            <person name="Weir W."/>
        </authorList>
    </citation>
    <scope>NUCLEOTIDE SEQUENCE [LARGE SCALE GENOMIC DNA]</scope>
    <source>
        <strain evidence="2 3">JUb275</strain>
    </source>
</reference>
<evidence type="ECO:0000313" key="2">
    <source>
        <dbReference type="EMBL" id="RMZ58393.1"/>
    </source>
</evidence>
<dbReference type="RefSeq" id="WP_122547547.1">
    <property type="nucleotide sequence ID" value="NZ_QWIV01000014.1"/>
</dbReference>
<organism evidence="2 3">
    <name type="scientific">Chryseobacterium nematophagum</name>
    <dbReference type="NCBI Taxonomy" id="2305228"/>
    <lineage>
        <taxon>Bacteria</taxon>
        <taxon>Pseudomonadati</taxon>
        <taxon>Bacteroidota</taxon>
        <taxon>Flavobacteriia</taxon>
        <taxon>Flavobacteriales</taxon>
        <taxon>Weeksellaceae</taxon>
        <taxon>Chryseobacterium group</taxon>
        <taxon>Chryseobacterium</taxon>
    </lineage>
</organism>
<dbReference type="EMBL" id="QWIV01000014">
    <property type="protein sequence ID" value="RMZ58393.1"/>
    <property type="molecule type" value="Genomic_DNA"/>
</dbReference>
<evidence type="ECO:0000256" key="1">
    <source>
        <dbReference type="SAM" id="SignalP"/>
    </source>
</evidence>
<evidence type="ECO:0000313" key="3">
    <source>
        <dbReference type="Proteomes" id="UP000267524"/>
    </source>
</evidence>
<keyword evidence="1" id="KW-0732">Signal</keyword>
<name>A0A3M7L6P7_9FLAO</name>
<feature type="signal peptide" evidence="1">
    <location>
        <begin position="1"/>
        <end position="29"/>
    </location>
</feature>
<sequence>MKNLFQKNVKVIAATTLAAVVTISMSFKAQETVSVQSQETADMAKVQAKEIKKAVPPAAVATLGIAALACKFVLGYSNANNEIAKNNPVNAEIAKVSQFD</sequence>
<protein>
    <submittedName>
        <fullName evidence="2">Uncharacterized protein</fullName>
    </submittedName>
</protein>
<proteinExistence type="predicted"/>
<comment type="caution">
    <text evidence="2">The sequence shown here is derived from an EMBL/GenBank/DDBJ whole genome shotgun (WGS) entry which is preliminary data.</text>
</comment>
<dbReference type="Proteomes" id="UP000267524">
    <property type="component" value="Unassembled WGS sequence"/>
</dbReference>
<feature type="chain" id="PRO_5018188340" evidence="1">
    <location>
        <begin position="30"/>
        <end position="100"/>
    </location>
</feature>
<dbReference type="AlphaFoldDB" id="A0A3M7L6P7"/>
<accession>A0A3M7L6P7</accession>